<keyword evidence="3" id="KW-1185">Reference proteome</keyword>
<evidence type="ECO:0000313" key="3">
    <source>
        <dbReference type="Proteomes" id="UP000321062"/>
    </source>
</evidence>
<dbReference type="Proteomes" id="UP000321062">
    <property type="component" value="Chromosome"/>
</dbReference>
<evidence type="ECO:0000259" key="1">
    <source>
        <dbReference type="Pfam" id="PF06568"/>
    </source>
</evidence>
<sequence>MPVTHTLSQRIHAWWRYRRALMRLEAVDDRLLEDMGIERDALRRRLKNGFED</sequence>
<name>A0A5B9DHY9_9HYPH</name>
<accession>A0A5B9DHY9</accession>
<dbReference type="InterPro" id="IPR009506">
    <property type="entry name" value="YjiS-like"/>
</dbReference>
<dbReference type="OrthoDB" id="7951029at2"/>
<organism evidence="2 3">
    <name type="scientific">Paradevosia tibetensis</name>
    <dbReference type="NCBI Taxonomy" id="1447062"/>
    <lineage>
        <taxon>Bacteria</taxon>
        <taxon>Pseudomonadati</taxon>
        <taxon>Pseudomonadota</taxon>
        <taxon>Alphaproteobacteria</taxon>
        <taxon>Hyphomicrobiales</taxon>
        <taxon>Devosiaceae</taxon>
        <taxon>Paradevosia</taxon>
    </lineage>
</organism>
<reference evidence="2 3" key="1">
    <citation type="journal article" date="2015" name="Int. J. Syst. Evol. Microbiol.">
        <title>Youhaiella tibetensis gen. nov., sp. nov., isolated from subsurface sediment.</title>
        <authorList>
            <person name="Wang Y.X."/>
            <person name="Huang F.Q."/>
            <person name="Nogi Y."/>
            <person name="Pang S.J."/>
            <person name="Wang P.K."/>
            <person name="Lv J."/>
        </authorList>
    </citation>
    <scope>NUCLEOTIDE SEQUENCE [LARGE SCALE GENOMIC DNA]</scope>
    <source>
        <strain evidence="3">fig4</strain>
    </source>
</reference>
<protein>
    <submittedName>
        <fullName evidence="2">DUF1127 domain-containing protein</fullName>
    </submittedName>
</protein>
<dbReference type="RefSeq" id="WP_147654634.1">
    <property type="nucleotide sequence ID" value="NZ_BMFM01000001.1"/>
</dbReference>
<dbReference type="Pfam" id="PF06568">
    <property type="entry name" value="YjiS-like"/>
    <property type="match status" value="1"/>
</dbReference>
<evidence type="ECO:0000313" key="2">
    <source>
        <dbReference type="EMBL" id="QEE18673.1"/>
    </source>
</evidence>
<dbReference type="KEGG" id="yti:FNA67_00080"/>
<proteinExistence type="predicted"/>
<dbReference type="EMBL" id="CP041690">
    <property type="protein sequence ID" value="QEE18673.1"/>
    <property type="molecule type" value="Genomic_DNA"/>
</dbReference>
<dbReference type="AlphaFoldDB" id="A0A5B9DHY9"/>
<feature type="domain" description="YjiS-like" evidence="1">
    <location>
        <begin position="9"/>
        <end position="42"/>
    </location>
</feature>
<gene>
    <name evidence="2" type="ORF">FNA67_00080</name>
</gene>